<dbReference type="Proteomes" id="UP000250235">
    <property type="component" value="Unassembled WGS sequence"/>
</dbReference>
<reference evidence="1 2" key="1">
    <citation type="journal article" date="2015" name="Proc. Natl. Acad. Sci. U.S.A.">
        <title>The resurrection genome of Boea hygrometrica: A blueprint for survival of dehydration.</title>
        <authorList>
            <person name="Xiao L."/>
            <person name="Yang G."/>
            <person name="Zhang L."/>
            <person name="Yang X."/>
            <person name="Zhao S."/>
            <person name="Ji Z."/>
            <person name="Zhou Q."/>
            <person name="Hu M."/>
            <person name="Wang Y."/>
            <person name="Chen M."/>
            <person name="Xu Y."/>
            <person name="Jin H."/>
            <person name="Xiao X."/>
            <person name="Hu G."/>
            <person name="Bao F."/>
            <person name="Hu Y."/>
            <person name="Wan P."/>
            <person name="Li L."/>
            <person name="Deng X."/>
            <person name="Kuang T."/>
            <person name="Xiang C."/>
            <person name="Zhu J.K."/>
            <person name="Oliver M.J."/>
            <person name="He Y."/>
        </authorList>
    </citation>
    <scope>NUCLEOTIDE SEQUENCE [LARGE SCALE GENOMIC DNA]</scope>
    <source>
        <strain evidence="2">cv. XS01</strain>
    </source>
</reference>
<proteinExistence type="predicted"/>
<evidence type="ECO:0000313" key="2">
    <source>
        <dbReference type="Proteomes" id="UP000250235"/>
    </source>
</evidence>
<accession>A0A2Z7ANV6</accession>
<dbReference type="AlphaFoldDB" id="A0A2Z7ANV6"/>
<gene>
    <name evidence="1" type="ORF">F511_16830</name>
</gene>
<protein>
    <submittedName>
        <fullName evidence="1">Uncharacterized protein</fullName>
    </submittedName>
</protein>
<organism evidence="1 2">
    <name type="scientific">Dorcoceras hygrometricum</name>
    <dbReference type="NCBI Taxonomy" id="472368"/>
    <lineage>
        <taxon>Eukaryota</taxon>
        <taxon>Viridiplantae</taxon>
        <taxon>Streptophyta</taxon>
        <taxon>Embryophyta</taxon>
        <taxon>Tracheophyta</taxon>
        <taxon>Spermatophyta</taxon>
        <taxon>Magnoliopsida</taxon>
        <taxon>eudicotyledons</taxon>
        <taxon>Gunneridae</taxon>
        <taxon>Pentapetalae</taxon>
        <taxon>asterids</taxon>
        <taxon>lamiids</taxon>
        <taxon>Lamiales</taxon>
        <taxon>Gesneriaceae</taxon>
        <taxon>Didymocarpoideae</taxon>
        <taxon>Trichosporeae</taxon>
        <taxon>Loxocarpinae</taxon>
        <taxon>Dorcoceras</taxon>
    </lineage>
</organism>
<dbReference type="EMBL" id="KV013499">
    <property type="protein sequence ID" value="KZV23474.1"/>
    <property type="molecule type" value="Genomic_DNA"/>
</dbReference>
<name>A0A2Z7ANV6_9LAMI</name>
<keyword evidence="2" id="KW-1185">Reference proteome</keyword>
<evidence type="ECO:0000313" key="1">
    <source>
        <dbReference type="EMBL" id="KZV23474.1"/>
    </source>
</evidence>
<sequence length="173" mass="19737">MAHMIYKMHKCGPMDFGALQRRFTLAPLAVEFRPAVQLSPATHDLSRLPFSSHQTSSGQLPDRGTTPAIWLISLGMKYIPKLNPAYVQVHISLHIYGTSQSWPLYDVFPETARNRKTSSPRYKKLRSEISEPHQLTPDLIHAKPRSANLRCCAKLIVGNKFRFQFRPAWVRAV</sequence>